<evidence type="ECO:0000313" key="1">
    <source>
        <dbReference type="EMBL" id="CAD7695051.1"/>
    </source>
</evidence>
<accession>A0A8S1ILC9</accession>
<organism evidence="1 2">
    <name type="scientific">Ostreobium quekettii</name>
    <dbReference type="NCBI Taxonomy" id="121088"/>
    <lineage>
        <taxon>Eukaryota</taxon>
        <taxon>Viridiplantae</taxon>
        <taxon>Chlorophyta</taxon>
        <taxon>core chlorophytes</taxon>
        <taxon>Ulvophyceae</taxon>
        <taxon>TCBD clade</taxon>
        <taxon>Bryopsidales</taxon>
        <taxon>Ostreobineae</taxon>
        <taxon>Ostreobiaceae</taxon>
        <taxon>Ostreobium</taxon>
    </lineage>
</organism>
<evidence type="ECO:0000313" key="2">
    <source>
        <dbReference type="Proteomes" id="UP000708148"/>
    </source>
</evidence>
<gene>
    <name evidence="1" type="ORF">OSTQU699_LOCUS412</name>
</gene>
<sequence>MFENRWDKLRQYQLINATERNLTEADIADYQNLLCPPGYTGNLCASCEQGFGAQGDYECALCPEAHLNHFYYMMQCLITVVMVSLTVRTQLKGIDEIPEDKQIDEETALRLEMTSSTGTKKRFTRGTHSTVIKILVSYLQVRRISDRNL</sequence>
<proteinExistence type="predicted"/>
<dbReference type="PANTHER" id="PTHR11319">
    <property type="entry name" value="G PROTEIN-COUPLED RECEPTOR-RELATED"/>
    <property type="match status" value="1"/>
</dbReference>
<protein>
    <recommendedName>
        <fullName evidence="3">Tyrosine-protein kinase ephrin type A/B receptor-like domain-containing protein</fullName>
    </recommendedName>
</protein>
<keyword evidence="2" id="KW-1185">Reference proteome</keyword>
<dbReference type="OrthoDB" id="547441at2759"/>
<comment type="caution">
    <text evidence="1">The sequence shown here is derived from an EMBL/GenBank/DDBJ whole genome shotgun (WGS) entry which is preliminary data.</text>
</comment>
<name>A0A8S1ILC9_9CHLO</name>
<evidence type="ECO:0008006" key="3">
    <source>
        <dbReference type="Google" id="ProtNLM"/>
    </source>
</evidence>
<dbReference type="PANTHER" id="PTHR11319:SF35">
    <property type="entry name" value="OUTER MEMBRANE PROTEIN PMPC-RELATED"/>
    <property type="match status" value="1"/>
</dbReference>
<dbReference type="AlphaFoldDB" id="A0A8S1ILC9"/>
<reference evidence="1" key="1">
    <citation type="submission" date="2020-12" db="EMBL/GenBank/DDBJ databases">
        <authorList>
            <person name="Iha C."/>
        </authorList>
    </citation>
    <scope>NUCLEOTIDE SEQUENCE</scope>
</reference>
<dbReference type="Proteomes" id="UP000708148">
    <property type="component" value="Unassembled WGS sequence"/>
</dbReference>
<dbReference type="EMBL" id="CAJHUC010000300">
    <property type="protein sequence ID" value="CAD7695051.1"/>
    <property type="molecule type" value="Genomic_DNA"/>
</dbReference>